<dbReference type="HAMAP" id="MF_00973">
    <property type="entry name" value="Gluconeogen_factor"/>
    <property type="match status" value="1"/>
</dbReference>
<accession>A0A848K2Z9</accession>
<dbReference type="AlphaFoldDB" id="A0A848K2Z9"/>
<dbReference type="GO" id="GO:0008360">
    <property type="term" value="P:regulation of cell shape"/>
    <property type="evidence" value="ECO:0007669"/>
    <property type="project" value="UniProtKB-UniRule"/>
</dbReference>
<dbReference type="SUPFAM" id="SSF142338">
    <property type="entry name" value="CofD-like"/>
    <property type="match status" value="1"/>
</dbReference>
<dbReference type="EMBL" id="VCQU01000001">
    <property type="protein sequence ID" value="NMN93545.1"/>
    <property type="molecule type" value="Genomic_DNA"/>
</dbReference>
<dbReference type="InterPro" id="IPR038136">
    <property type="entry name" value="CofD-like_dom_sf"/>
</dbReference>
<keyword evidence="1 2" id="KW-0963">Cytoplasm</keyword>
<dbReference type="CDD" id="cd07187">
    <property type="entry name" value="YvcK_like"/>
    <property type="match status" value="1"/>
</dbReference>
<dbReference type="InterPro" id="IPR010119">
    <property type="entry name" value="Gluconeogen_factor"/>
</dbReference>
<organism evidence="4 5">
    <name type="scientific">Antrihabitans stalactiti</name>
    <dbReference type="NCBI Taxonomy" id="2584121"/>
    <lineage>
        <taxon>Bacteria</taxon>
        <taxon>Bacillati</taxon>
        <taxon>Actinomycetota</taxon>
        <taxon>Actinomycetes</taxon>
        <taxon>Mycobacteriales</taxon>
        <taxon>Nocardiaceae</taxon>
        <taxon>Antrihabitans</taxon>
    </lineage>
</organism>
<dbReference type="Proteomes" id="UP000535543">
    <property type="component" value="Unassembled WGS sequence"/>
</dbReference>
<comment type="similarity">
    <text evidence="2">Belongs to the gluconeogenesis factor family.</text>
</comment>
<dbReference type="InterPro" id="IPR002882">
    <property type="entry name" value="CofD"/>
</dbReference>
<evidence type="ECO:0000256" key="2">
    <source>
        <dbReference type="HAMAP-Rule" id="MF_00973"/>
    </source>
</evidence>
<dbReference type="GO" id="GO:0043743">
    <property type="term" value="F:LPPG:FO 2-phospho-L-lactate transferase activity"/>
    <property type="evidence" value="ECO:0007669"/>
    <property type="project" value="InterPro"/>
</dbReference>
<keyword evidence="5" id="KW-1185">Reference proteome</keyword>
<comment type="subcellular location">
    <subcellularLocation>
        <location evidence="2">Cytoplasm</location>
    </subcellularLocation>
</comment>
<dbReference type="RefSeq" id="WP_169584254.1">
    <property type="nucleotide sequence ID" value="NZ_VCQU01000001.1"/>
</dbReference>
<dbReference type="PANTHER" id="PTHR30135:SF3">
    <property type="entry name" value="GLUCONEOGENESIS FACTOR-RELATED"/>
    <property type="match status" value="1"/>
</dbReference>
<protein>
    <recommendedName>
        <fullName evidence="2">Putative gluconeogenesis factor</fullName>
    </recommendedName>
</protein>
<gene>
    <name evidence="4" type="primary">yvcK</name>
    <name evidence="4" type="ORF">FGL95_00660</name>
</gene>
<evidence type="ECO:0000313" key="4">
    <source>
        <dbReference type="EMBL" id="NMN93545.1"/>
    </source>
</evidence>
<dbReference type="NCBIfam" id="TIGR01826">
    <property type="entry name" value="CofD_related"/>
    <property type="match status" value="1"/>
</dbReference>
<comment type="function">
    <text evidence="2">Required for morphogenesis under gluconeogenic growth conditions.</text>
</comment>
<dbReference type="Gene3D" id="3.40.50.10680">
    <property type="entry name" value="CofD-like domains"/>
    <property type="match status" value="1"/>
</dbReference>
<dbReference type="PANTHER" id="PTHR30135">
    <property type="entry name" value="UNCHARACTERIZED PROTEIN YVCK-RELATED"/>
    <property type="match status" value="1"/>
</dbReference>
<sequence length="365" mass="38189">MSFPSTGEPGEGTRSDRPAIVALGGGHGLYATLSAARRLTTAVTAIVTVADDGGSSGRLRSELGVIPPGDLRMALAALAGTDVGAEVWRNTVQHRFRGTGALAGHSVGNLILAGLTEVLGDPVAALDELGRVMKVDGRVLPMAPIALAIEADVAGLEADPRVNRCIRGQVAVATTPGQVRRVRLIPSDPPACPEALDAIDHADMVVLGPGSWFSSVIPHVLVPELLDALITTRARKVLVLNLAAQPGETAGFSAERHLHVLSQHAPGFKVHDVVVDAESVPEGRERDHLRRAARKLGAQVRFADVSEPGTPKHHAGKLAGVLAQIARDREGGADDTTTDDVRTSYDGWQLGVRPGIGGKESASWR</sequence>
<dbReference type="GO" id="GO:0005737">
    <property type="term" value="C:cytoplasm"/>
    <property type="evidence" value="ECO:0007669"/>
    <property type="project" value="UniProtKB-SubCell"/>
</dbReference>
<proteinExistence type="inferred from homology"/>
<comment type="caution">
    <text evidence="4">The sequence shown here is derived from an EMBL/GenBank/DDBJ whole genome shotgun (WGS) entry which is preliminary data.</text>
</comment>
<name>A0A848K2Z9_9NOCA</name>
<feature type="region of interest" description="Disordered" evidence="3">
    <location>
        <begin position="328"/>
        <end position="347"/>
    </location>
</feature>
<reference evidence="4 5" key="2">
    <citation type="submission" date="2020-06" db="EMBL/GenBank/DDBJ databases">
        <title>Antribacter stalactiti gen. nov., sp. nov., a new member of the family Nacardiaceae isolated from a cave.</title>
        <authorList>
            <person name="Kim I.S."/>
        </authorList>
    </citation>
    <scope>NUCLEOTIDE SEQUENCE [LARGE SCALE GENOMIC DNA]</scope>
    <source>
        <strain evidence="4 5">YC2-7</strain>
    </source>
</reference>
<evidence type="ECO:0000313" key="5">
    <source>
        <dbReference type="Proteomes" id="UP000535543"/>
    </source>
</evidence>
<reference evidence="4 5" key="1">
    <citation type="submission" date="2019-05" db="EMBL/GenBank/DDBJ databases">
        <authorList>
            <person name="Lee S.D."/>
        </authorList>
    </citation>
    <scope>NUCLEOTIDE SEQUENCE [LARGE SCALE GENOMIC DNA]</scope>
    <source>
        <strain evidence="4 5">YC2-7</strain>
    </source>
</reference>
<dbReference type="Pfam" id="PF01933">
    <property type="entry name" value="CofD"/>
    <property type="match status" value="1"/>
</dbReference>
<evidence type="ECO:0000256" key="3">
    <source>
        <dbReference type="SAM" id="MobiDB-lite"/>
    </source>
</evidence>
<evidence type="ECO:0000256" key="1">
    <source>
        <dbReference type="ARBA" id="ARBA00022490"/>
    </source>
</evidence>